<dbReference type="CDD" id="cd00293">
    <property type="entry name" value="USP-like"/>
    <property type="match status" value="1"/>
</dbReference>
<gene>
    <name evidence="3" type="ORF">ACFFU9_05050</name>
</gene>
<evidence type="ECO:0000313" key="4">
    <source>
        <dbReference type="Proteomes" id="UP001589585"/>
    </source>
</evidence>
<reference evidence="3 4" key="1">
    <citation type="submission" date="2024-09" db="EMBL/GenBank/DDBJ databases">
        <authorList>
            <person name="Sun Q."/>
            <person name="Mori K."/>
        </authorList>
    </citation>
    <scope>NUCLEOTIDE SEQUENCE [LARGE SCALE GENOMIC DNA]</scope>
    <source>
        <strain evidence="3 4">CECT 8622</strain>
    </source>
</reference>
<dbReference type="InterPro" id="IPR014729">
    <property type="entry name" value="Rossmann-like_a/b/a_fold"/>
</dbReference>
<name>A0ABV5F9K9_9FLAO</name>
<dbReference type="Gene3D" id="3.40.50.620">
    <property type="entry name" value="HUPs"/>
    <property type="match status" value="2"/>
</dbReference>
<dbReference type="Pfam" id="PF00582">
    <property type="entry name" value="Usp"/>
    <property type="match status" value="1"/>
</dbReference>
<evidence type="ECO:0000313" key="3">
    <source>
        <dbReference type="EMBL" id="MFB9056105.1"/>
    </source>
</evidence>
<comment type="caution">
    <text evidence="3">The sequence shown here is derived from an EMBL/GenBank/DDBJ whole genome shotgun (WGS) entry which is preliminary data.</text>
</comment>
<dbReference type="RefSeq" id="WP_379860298.1">
    <property type="nucleotide sequence ID" value="NZ_JBHMFC010000014.1"/>
</dbReference>
<protein>
    <submittedName>
        <fullName evidence="3">Universal stress protein</fullName>
    </submittedName>
</protein>
<dbReference type="PRINTS" id="PR01438">
    <property type="entry name" value="UNVRSLSTRESS"/>
</dbReference>
<accession>A0ABV5F9K9</accession>
<dbReference type="InterPro" id="IPR006016">
    <property type="entry name" value="UspA"/>
</dbReference>
<dbReference type="EMBL" id="JBHMFC010000014">
    <property type="protein sequence ID" value="MFB9056105.1"/>
    <property type="molecule type" value="Genomic_DNA"/>
</dbReference>
<keyword evidence="4" id="KW-1185">Reference proteome</keyword>
<dbReference type="InterPro" id="IPR006015">
    <property type="entry name" value="Universal_stress_UspA"/>
</dbReference>
<dbReference type="Proteomes" id="UP001589585">
    <property type="component" value="Unassembled WGS sequence"/>
</dbReference>
<feature type="domain" description="UspA" evidence="2">
    <location>
        <begin position="1"/>
        <end position="146"/>
    </location>
</feature>
<evidence type="ECO:0000259" key="2">
    <source>
        <dbReference type="Pfam" id="PF00582"/>
    </source>
</evidence>
<dbReference type="PANTHER" id="PTHR46268:SF6">
    <property type="entry name" value="UNIVERSAL STRESS PROTEIN UP12"/>
    <property type="match status" value="1"/>
</dbReference>
<sequence>MRKILIPTDFSENAMNAIRYAVDLFKYEICEFYFMNAYRDDIYAQTQDFTQDNIDRISANISKKSEELLGNIKSHFRNKLSNPKHTYFIKPSDNLLMDETNRIVDEENIDLIVMGTKGKANNKKITFGSNTLQVLKYVTCPVLAIPENYKYSSLKHILFPTDYMVPYKRRELKLLCELAYPFNAIIDMLYISKSNTMSLRQKDNKAFIEKEFCKNNINFKIENSNHITNSIFKAIKENKTDMLVMINTKHSFLENIVFQSTIDKLSLNLDIPFLALQNITRA</sequence>
<dbReference type="SUPFAM" id="SSF52402">
    <property type="entry name" value="Adenine nucleotide alpha hydrolases-like"/>
    <property type="match status" value="2"/>
</dbReference>
<organism evidence="3 4">
    <name type="scientific">Mariniflexile ostreae</name>
    <dbReference type="NCBI Taxonomy" id="1520892"/>
    <lineage>
        <taxon>Bacteria</taxon>
        <taxon>Pseudomonadati</taxon>
        <taxon>Bacteroidota</taxon>
        <taxon>Flavobacteriia</taxon>
        <taxon>Flavobacteriales</taxon>
        <taxon>Flavobacteriaceae</taxon>
        <taxon>Mariniflexile</taxon>
    </lineage>
</organism>
<dbReference type="PANTHER" id="PTHR46268">
    <property type="entry name" value="STRESS RESPONSE PROTEIN NHAX"/>
    <property type="match status" value="1"/>
</dbReference>
<comment type="similarity">
    <text evidence="1">Belongs to the universal stress protein A family.</text>
</comment>
<proteinExistence type="inferred from homology"/>
<evidence type="ECO:0000256" key="1">
    <source>
        <dbReference type="ARBA" id="ARBA00008791"/>
    </source>
</evidence>